<dbReference type="PANTHER" id="PTHR42877:SF10">
    <property type="entry name" value="L-ORNITHINE N(5)-OXYGENASE"/>
    <property type="match status" value="1"/>
</dbReference>
<sequence>MSSPSSNSKNENTPYSQFVCIGAGFSGIALGATLKRWYGITDVVLLEKSSGLGGTWQWNRYPGAACDVPSALYSFSFERNPDWTRFLPPGQELREYLTKVAAKYDLLGKMRLRTEVVRAEWVEDRARWRVHWKKWNGDHRGSDGEDDYHDIGGEEEKTGVIECQFLFSGTGHFSLPNKLDVAGAERFRGEVVHSARWREELDLKGKKVVVFGNGCTASQIVPSIVGDVQELTQVVRTKHWVYPPVDSKMPEIGKVMLRNLPGATLLQRYAVHLMAEWDWAGFTLTKKGEKFRREKRKTVEKYIRDTAPKKYHDLLIPDFEVGCKRRIFDSDYLDSLHSENLRLTDEKVVEVLPNGVKFESGEVVEADVLVLANGFTTNSYLHGVEVVGRNGETLEKHWESFGGQEAYNLTSLNGFPNLFLLLGPNSATGHTSTVMAIENAVNYSLRVIKPVLDGKASVAEVKRSAEESYAKRIQDALQHTVWMTGCNSWYIRGQGGKIWNGSTYPWAQSRYWYECLFPVWKDWEFSGPATGKSSVAKPRNPAPWVISFAVLAVSGALGWAGKQGLLRLESVF</sequence>
<reference evidence="2" key="1">
    <citation type="journal article" date="2023" name="Mol. Phylogenet. Evol.">
        <title>Genome-scale phylogeny and comparative genomics of the fungal order Sordariales.</title>
        <authorList>
            <person name="Hensen N."/>
            <person name="Bonometti L."/>
            <person name="Westerberg I."/>
            <person name="Brannstrom I.O."/>
            <person name="Guillou S."/>
            <person name="Cros-Aarteil S."/>
            <person name="Calhoun S."/>
            <person name="Haridas S."/>
            <person name="Kuo A."/>
            <person name="Mondo S."/>
            <person name="Pangilinan J."/>
            <person name="Riley R."/>
            <person name="LaButti K."/>
            <person name="Andreopoulos B."/>
            <person name="Lipzen A."/>
            <person name="Chen C."/>
            <person name="Yan M."/>
            <person name="Daum C."/>
            <person name="Ng V."/>
            <person name="Clum A."/>
            <person name="Steindorff A."/>
            <person name="Ohm R.A."/>
            <person name="Martin F."/>
            <person name="Silar P."/>
            <person name="Natvig D.O."/>
            <person name="Lalanne C."/>
            <person name="Gautier V."/>
            <person name="Ament-Velasquez S.L."/>
            <person name="Kruys A."/>
            <person name="Hutchinson M.I."/>
            <person name="Powell A.J."/>
            <person name="Barry K."/>
            <person name="Miller A.N."/>
            <person name="Grigoriev I.V."/>
            <person name="Debuchy R."/>
            <person name="Gladieux P."/>
            <person name="Hiltunen Thoren M."/>
            <person name="Johannesson H."/>
        </authorList>
    </citation>
    <scope>NUCLEOTIDE SEQUENCE</scope>
    <source>
        <strain evidence="2">PSN324</strain>
    </source>
</reference>
<keyword evidence="3" id="KW-1185">Reference proteome</keyword>
<comment type="similarity">
    <text evidence="1">Belongs to the FAD-binding monooxygenase family.</text>
</comment>
<dbReference type="EMBL" id="MU864958">
    <property type="protein sequence ID" value="KAK4463496.1"/>
    <property type="molecule type" value="Genomic_DNA"/>
</dbReference>
<accession>A0AAV9HS02</accession>
<proteinExistence type="inferred from homology"/>
<dbReference type="Proteomes" id="UP001321749">
    <property type="component" value="Unassembled WGS sequence"/>
</dbReference>
<dbReference type="InterPro" id="IPR036188">
    <property type="entry name" value="FAD/NAD-bd_sf"/>
</dbReference>
<evidence type="ECO:0000256" key="1">
    <source>
        <dbReference type="ARBA" id="ARBA00010139"/>
    </source>
</evidence>
<evidence type="ECO:0008006" key="4">
    <source>
        <dbReference type="Google" id="ProtNLM"/>
    </source>
</evidence>
<dbReference type="SUPFAM" id="SSF51905">
    <property type="entry name" value="FAD/NAD(P)-binding domain"/>
    <property type="match status" value="2"/>
</dbReference>
<name>A0AAV9HS02_9PEZI</name>
<evidence type="ECO:0000313" key="3">
    <source>
        <dbReference type="Proteomes" id="UP001321749"/>
    </source>
</evidence>
<dbReference type="Gene3D" id="3.50.50.60">
    <property type="entry name" value="FAD/NAD(P)-binding domain"/>
    <property type="match status" value="3"/>
</dbReference>
<gene>
    <name evidence="2" type="ORF">QBC42DRAFT_198777</name>
</gene>
<protein>
    <recommendedName>
        <fullName evidence="4">L-ornithine N(5)-oxygenase</fullName>
    </recommendedName>
</protein>
<organism evidence="2 3">
    <name type="scientific">Cladorrhinum samala</name>
    <dbReference type="NCBI Taxonomy" id="585594"/>
    <lineage>
        <taxon>Eukaryota</taxon>
        <taxon>Fungi</taxon>
        <taxon>Dikarya</taxon>
        <taxon>Ascomycota</taxon>
        <taxon>Pezizomycotina</taxon>
        <taxon>Sordariomycetes</taxon>
        <taxon>Sordariomycetidae</taxon>
        <taxon>Sordariales</taxon>
        <taxon>Podosporaceae</taxon>
        <taxon>Cladorrhinum</taxon>
    </lineage>
</organism>
<dbReference type="PANTHER" id="PTHR42877">
    <property type="entry name" value="L-ORNITHINE N(5)-MONOOXYGENASE-RELATED"/>
    <property type="match status" value="1"/>
</dbReference>
<dbReference type="AlphaFoldDB" id="A0AAV9HS02"/>
<evidence type="ECO:0000313" key="2">
    <source>
        <dbReference type="EMBL" id="KAK4463496.1"/>
    </source>
</evidence>
<reference evidence="2" key="2">
    <citation type="submission" date="2023-06" db="EMBL/GenBank/DDBJ databases">
        <authorList>
            <consortium name="Lawrence Berkeley National Laboratory"/>
            <person name="Mondo S.J."/>
            <person name="Hensen N."/>
            <person name="Bonometti L."/>
            <person name="Westerberg I."/>
            <person name="Brannstrom I.O."/>
            <person name="Guillou S."/>
            <person name="Cros-Aarteil S."/>
            <person name="Calhoun S."/>
            <person name="Haridas S."/>
            <person name="Kuo A."/>
            <person name="Pangilinan J."/>
            <person name="Riley R."/>
            <person name="Labutti K."/>
            <person name="Andreopoulos B."/>
            <person name="Lipzen A."/>
            <person name="Chen C."/>
            <person name="Yanf M."/>
            <person name="Daum C."/>
            <person name="Ng V."/>
            <person name="Clum A."/>
            <person name="Steindorff A."/>
            <person name="Ohm R."/>
            <person name="Martin F."/>
            <person name="Silar P."/>
            <person name="Natvig D."/>
            <person name="Lalanne C."/>
            <person name="Gautier V."/>
            <person name="Ament-Velasquez S.L."/>
            <person name="Kruys A."/>
            <person name="Hutchinson M.I."/>
            <person name="Powell A.J."/>
            <person name="Barry K."/>
            <person name="Miller A.N."/>
            <person name="Grigoriev I.V."/>
            <person name="Debuchy R."/>
            <person name="Gladieux P."/>
            <person name="Thoren M.H."/>
            <person name="Johannesson H."/>
        </authorList>
    </citation>
    <scope>NUCLEOTIDE SEQUENCE</scope>
    <source>
        <strain evidence="2">PSN324</strain>
    </source>
</reference>
<dbReference type="Pfam" id="PF13450">
    <property type="entry name" value="NAD_binding_8"/>
    <property type="match status" value="1"/>
</dbReference>
<dbReference type="InterPro" id="IPR051209">
    <property type="entry name" value="FAD-bind_Monooxygenase_sf"/>
</dbReference>
<comment type="caution">
    <text evidence="2">The sequence shown here is derived from an EMBL/GenBank/DDBJ whole genome shotgun (WGS) entry which is preliminary data.</text>
</comment>